<keyword evidence="4" id="KW-1185">Reference proteome</keyword>
<evidence type="ECO:0000313" key="3">
    <source>
        <dbReference type="EnsemblMetazoa" id="HelroP169109"/>
    </source>
</evidence>
<gene>
    <name evidence="3" type="primary">20202647</name>
    <name evidence="2" type="ORF">HELRODRAFT_169109</name>
</gene>
<dbReference type="HOGENOM" id="CLU_450769_0_0_1"/>
<dbReference type="Proteomes" id="UP000015101">
    <property type="component" value="Unassembled WGS sequence"/>
</dbReference>
<dbReference type="AlphaFoldDB" id="T1F1E7"/>
<accession>T1F1E7</accession>
<dbReference type="CTD" id="20202647"/>
<protein>
    <submittedName>
        <fullName evidence="2 3">Uncharacterized protein</fullName>
    </submittedName>
</protein>
<dbReference type="OrthoDB" id="6285335at2759"/>
<reference evidence="3" key="3">
    <citation type="submission" date="2015-06" db="UniProtKB">
        <authorList>
            <consortium name="EnsemblMetazoa"/>
        </authorList>
    </citation>
    <scope>IDENTIFICATION</scope>
</reference>
<evidence type="ECO:0000313" key="4">
    <source>
        <dbReference type="Proteomes" id="UP000015101"/>
    </source>
</evidence>
<dbReference type="InParanoid" id="T1F1E7"/>
<sequence>MVVTGRHSLDNNERTKGQVCSRSILIGRLIISLNYERDVAVQIATDRGQDISKEIKSKRDASHQQTDSLLSELKPDWPQFFQRSNNTRLKSPHLFKAILASHRVSVKPGSYFWEEVKFYSELIESFLVWLQRELHKCAKQSFAIELLFSKRGQSISENKDVGNDDADYIGYNDDDYDENFHRHPSLHETLHSFSYLMTSLAYLGAEQAMCSSFHSVVCFSHTETYHYANYTFSAEALFRLYKFSLINTKHYHSFGKLGEKNNYLKEAKDDFHDSNNINHKAFSSIHLPIHSKSHENENEKLLTNKWSSSDYKLIFPELSYCRQEILADLDSVGAPLLPSNCNQARRNDTSVSEVNIVVAREFEYLTTLLEKLLIRRVENVTYSFFISTTVLISVAIYVITVHLIRYAYIKFKKPKLKRKKKQLRSNLNTPNNTTTLSTATSAVNMAQINDELSNQPKLYKQSLQQIPLPPSQPATQQKSTKQNLLSCSNNIHSTLHVNHVFTHDQQQNIYTPTQFQTTSIQKLNQTLPLRHYSSQLQFQLLNQQKQLPQQQLQQQQPQQQHQFQQHHQKELLTLPNHSNSLQPDKLHLKTDNQHVVSLGALKVASV</sequence>
<dbReference type="EMBL" id="AMQM01003177">
    <property type="status" value="NOT_ANNOTATED_CDS"/>
    <property type="molecule type" value="Genomic_DNA"/>
</dbReference>
<keyword evidence="1" id="KW-0812">Transmembrane</keyword>
<dbReference type="EMBL" id="KB096023">
    <property type="protein sequence ID" value="ESO09164.1"/>
    <property type="molecule type" value="Genomic_DNA"/>
</dbReference>
<organism evidence="3 4">
    <name type="scientific">Helobdella robusta</name>
    <name type="common">Californian leech</name>
    <dbReference type="NCBI Taxonomy" id="6412"/>
    <lineage>
        <taxon>Eukaryota</taxon>
        <taxon>Metazoa</taxon>
        <taxon>Spiralia</taxon>
        <taxon>Lophotrochozoa</taxon>
        <taxon>Annelida</taxon>
        <taxon>Clitellata</taxon>
        <taxon>Hirudinea</taxon>
        <taxon>Rhynchobdellida</taxon>
        <taxon>Glossiphoniidae</taxon>
        <taxon>Helobdella</taxon>
    </lineage>
</organism>
<reference evidence="2 4" key="2">
    <citation type="journal article" date="2013" name="Nature">
        <title>Insights into bilaterian evolution from three spiralian genomes.</title>
        <authorList>
            <person name="Simakov O."/>
            <person name="Marletaz F."/>
            <person name="Cho S.J."/>
            <person name="Edsinger-Gonzales E."/>
            <person name="Havlak P."/>
            <person name="Hellsten U."/>
            <person name="Kuo D.H."/>
            <person name="Larsson T."/>
            <person name="Lv J."/>
            <person name="Arendt D."/>
            <person name="Savage R."/>
            <person name="Osoegawa K."/>
            <person name="de Jong P."/>
            <person name="Grimwood J."/>
            <person name="Chapman J.A."/>
            <person name="Shapiro H."/>
            <person name="Aerts A."/>
            <person name="Otillar R.P."/>
            <person name="Terry A.Y."/>
            <person name="Boore J.L."/>
            <person name="Grigoriev I.V."/>
            <person name="Lindberg D.R."/>
            <person name="Seaver E.C."/>
            <person name="Weisblat D.A."/>
            <person name="Putnam N.H."/>
            <person name="Rokhsar D.S."/>
        </authorList>
    </citation>
    <scope>NUCLEOTIDE SEQUENCE</scope>
</reference>
<proteinExistence type="predicted"/>
<evidence type="ECO:0000313" key="2">
    <source>
        <dbReference type="EMBL" id="ESO09164.1"/>
    </source>
</evidence>
<keyword evidence="1" id="KW-0472">Membrane</keyword>
<dbReference type="RefSeq" id="XP_009013186.1">
    <property type="nucleotide sequence ID" value="XM_009014938.1"/>
</dbReference>
<keyword evidence="1" id="KW-1133">Transmembrane helix</keyword>
<feature type="transmembrane region" description="Helical" evidence="1">
    <location>
        <begin position="382"/>
        <end position="408"/>
    </location>
</feature>
<dbReference type="EnsemblMetazoa" id="HelroT169109">
    <property type="protein sequence ID" value="HelroP169109"/>
    <property type="gene ID" value="HelroG169109"/>
</dbReference>
<evidence type="ECO:0000256" key="1">
    <source>
        <dbReference type="SAM" id="Phobius"/>
    </source>
</evidence>
<dbReference type="GeneID" id="20202647"/>
<reference evidence="4" key="1">
    <citation type="submission" date="2012-12" db="EMBL/GenBank/DDBJ databases">
        <authorList>
            <person name="Hellsten U."/>
            <person name="Grimwood J."/>
            <person name="Chapman J.A."/>
            <person name="Shapiro H."/>
            <person name="Aerts A."/>
            <person name="Otillar R.P."/>
            <person name="Terry A.Y."/>
            <person name="Boore J.L."/>
            <person name="Simakov O."/>
            <person name="Marletaz F."/>
            <person name="Cho S.-J."/>
            <person name="Edsinger-Gonzales E."/>
            <person name="Havlak P."/>
            <person name="Kuo D.-H."/>
            <person name="Larsson T."/>
            <person name="Lv J."/>
            <person name="Arendt D."/>
            <person name="Savage R."/>
            <person name="Osoegawa K."/>
            <person name="de Jong P."/>
            <person name="Lindberg D.R."/>
            <person name="Seaver E.C."/>
            <person name="Weisblat D.A."/>
            <person name="Putnam N.H."/>
            <person name="Grigoriev I.V."/>
            <person name="Rokhsar D.S."/>
        </authorList>
    </citation>
    <scope>NUCLEOTIDE SEQUENCE</scope>
</reference>
<dbReference type="KEGG" id="hro:HELRODRAFT_169109"/>
<name>T1F1E7_HELRO</name>